<comment type="caution">
    <text evidence="2">The sequence shown here is derived from an EMBL/GenBank/DDBJ whole genome shotgun (WGS) entry which is preliminary data.</text>
</comment>
<organism evidence="2 3">
    <name type="scientific">Mycena alexandri</name>
    <dbReference type="NCBI Taxonomy" id="1745969"/>
    <lineage>
        <taxon>Eukaryota</taxon>
        <taxon>Fungi</taxon>
        <taxon>Dikarya</taxon>
        <taxon>Basidiomycota</taxon>
        <taxon>Agaricomycotina</taxon>
        <taxon>Agaricomycetes</taxon>
        <taxon>Agaricomycetidae</taxon>
        <taxon>Agaricales</taxon>
        <taxon>Marasmiineae</taxon>
        <taxon>Mycenaceae</taxon>
        <taxon>Mycena</taxon>
    </lineage>
</organism>
<dbReference type="AlphaFoldDB" id="A0AAD6T1L3"/>
<keyword evidence="3" id="KW-1185">Reference proteome</keyword>
<evidence type="ECO:0000313" key="2">
    <source>
        <dbReference type="EMBL" id="KAJ7037121.1"/>
    </source>
</evidence>
<dbReference type="Proteomes" id="UP001218188">
    <property type="component" value="Unassembled WGS sequence"/>
</dbReference>
<name>A0AAD6T1L3_9AGAR</name>
<sequence length="270" mass="27920">MVCTVDEKKFRLQIYYRGEVALDYSTSSKKGSKSAANTIIQKGLCYRGQTRGDEANRNPHLGSRFTDAGEEGDNARADALERPYKQQAPIFPVVFAASGAAANAARRAGEKVEVHKPLLVEPEMCLAIGIAARVAFASRGNIHGHTELYPERAPELGRGDGVGGEGVVGGGGDGGAAVQVPGDAVAGVEAAVLEMQLALVPRFGPAADGAEGAGAVIVQIDLLLGNSTETAGSEGGGGAGHGVGGRGRNAKMRLNEAREEGKSQRDQEWG</sequence>
<protein>
    <submittedName>
        <fullName evidence="2">Uncharacterized protein</fullName>
    </submittedName>
</protein>
<accession>A0AAD6T1L3</accession>
<evidence type="ECO:0000256" key="1">
    <source>
        <dbReference type="SAM" id="MobiDB-lite"/>
    </source>
</evidence>
<proteinExistence type="predicted"/>
<feature type="region of interest" description="Disordered" evidence="1">
    <location>
        <begin position="50"/>
        <end position="72"/>
    </location>
</feature>
<evidence type="ECO:0000313" key="3">
    <source>
        <dbReference type="Proteomes" id="UP001218188"/>
    </source>
</evidence>
<dbReference type="EMBL" id="JARJCM010000039">
    <property type="protein sequence ID" value="KAJ7037121.1"/>
    <property type="molecule type" value="Genomic_DNA"/>
</dbReference>
<feature type="compositionally biased region" description="Gly residues" evidence="1">
    <location>
        <begin position="233"/>
        <end position="247"/>
    </location>
</feature>
<feature type="region of interest" description="Disordered" evidence="1">
    <location>
        <begin position="230"/>
        <end position="270"/>
    </location>
</feature>
<feature type="compositionally biased region" description="Basic and acidic residues" evidence="1">
    <location>
        <begin position="253"/>
        <end position="270"/>
    </location>
</feature>
<reference evidence="2" key="1">
    <citation type="submission" date="2023-03" db="EMBL/GenBank/DDBJ databases">
        <title>Massive genome expansion in bonnet fungi (Mycena s.s.) driven by repeated elements and novel gene families across ecological guilds.</title>
        <authorList>
            <consortium name="Lawrence Berkeley National Laboratory"/>
            <person name="Harder C.B."/>
            <person name="Miyauchi S."/>
            <person name="Viragh M."/>
            <person name="Kuo A."/>
            <person name="Thoen E."/>
            <person name="Andreopoulos B."/>
            <person name="Lu D."/>
            <person name="Skrede I."/>
            <person name="Drula E."/>
            <person name="Henrissat B."/>
            <person name="Morin E."/>
            <person name="Kohler A."/>
            <person name="Barry K."/>
            <person name="LaButti K."/>
            <person name="Morin E."/>
            <person name="Salamov A."/>
            <person name="Lipzen A."/>
            <person name="Mereny Z."/>
            <person name="Hegedus B."/>
            <person name="Baldrian P."/>
            <person name="Stursova M."/>
            <person name="Weitz H."/>
            <person name="Taylor A."/>
            <person name="Grigoriev I.V."/>
            <person name="Nagy L.G."/>
            <person name="Martin F."/>
            <person name="Kauserud H."/>
        </authorList>
    </citation>
    <scope>NUCLEOTIDE SEQUENCE</scope>
    <source>
        <strain evidence="2">CBHHK200</strain>
    </source>
</reference>
<gene>
    <name evidence="2" type="ORF">C8F04DRAFT_1180839</name>
</gene>